<comment type="caution">
    <text evidence="8">The sequence shown here is derived from an EMBL/GenBank/DDBJ whole genome shotgun (WGS) entry which is preliminary data.</text>
</comment>
<keyword evidence="5" id="KW-0378">Hydrolase</keyword>
<evidence type="ECO:0000256" key="6">
    <source>
        <dbReference type="ARBA" id="ARBA00023277"/>
    </source>
</evidence>
<reference evidence="8 9" key="1">
    <citation type="submission" date="2018-11" db="EMBL/GenBank/DDBJ databases">
        <title>Trebonia kvetii gen.nov., sp.nov., a novel acidophilic actinobacterium, and proposal of the new actinobacterial family Treboniaceae fam. nov.</title>
        <authorList>
            <person name="Rapoport D."/>
            <person name="Sagova-Mareckova M."/>
            <person name="Sedlacek I."/>
            <person name="Provaznik J."/>
            <person name="Kralova S."/>
            <person name="Pavlinic D."/>
            <person name="Benes V."/>
            <person name="Kopecky J."/>
        </authorList>
    </citation>
    <scope>NUCLEOTIDE SEQUENCE [LARGE SCALE GENOMIC DNA]</scope>
    <source>
        <strain evidence="8 9">15Tr583</strain>
    </source>
</reference>
<dbReference type="AlphaFoldDB" id="A0A6P2C955"/>
<proteinExistence type="predicted"/>
<evidence type="ECO:0000256" key="4">
    <source>
        <dbReference type="ARBA" id="ARBA00022729"/>
    </source>
</evidence>
<dbReference type="PANTHER" id="PTHR38050">
    <property type="match status" value="1"/>
</dbReference>
<evidence type="ECO:0000313" key="8">
    <source>
        <dbReference type="EMBL" id="TVZ06886.1"/>
    </source>
</evidence>
<accession>A0A6P2C955</accession>
<keyword evidence="6" id="KW-0119">Carbohydrate metabolism</keyword>
<name>A0A6P2C955_9ACTN</name>
<dbReference type="GO" id="GO:0005576">
    <property type="term" value="C:extracellular region"/>
    <property type="evidence" value="ECO:0007669"/>
    <property type="project" value="UniProtKB-SubCell"/>
</dbReference>
<dbReference type="PANTHER" id="PTHR38050:SF2">
    <property type="entry name" value="FERULOYL ESTERASE C-RELATED"/>
    <property type="match status" value="1"/>
</dbReference>
<dbReference type="OrthoDB" id="9767239at2"/>
<dbReference type="Proteomes" id="UP000460272">
    <property type="component" value="Unassembled WGS sequence"/>
</dbReference>
<sequence length="319" mass="32213">MGSGAGSSWRSGRRVRLAVVAAVALVAVLAGCRQSHQEAGGGGAMSVPVGSSTHSIVVGGLTRSYIVYRPAVLPAAAPPVVMLHGGFGSAREAEKSYGWDAEGEAGHFLVVYPNGLNRAWNAGGGCCGTPAKNGVDDVGFLTAVVAAVSRVVHVDAGRVYATGISNGGIMAYDLACCTAVFAAIGPDSATQLGGCAHPARLSVIAIHGTADKNIPYDGGGGDGFAHIDGPSVPAVNALWRHADDCAAPAVRTRATVTTSVARCPAGRAVELITIAGAGHQWPDGASSPVVQKLFGLDPPSTALNATEVIWRFFAAHTAN</sequence>
<gene>
    <name evidence="8" type="ORF">EAS64_05970</name>
</gene>
<evidence type="ECO:0000256" key="1">
    <source>
        <dbReference type="ARBA" id="ARBA00004613"/>
    </source>
</evidence>
<evidence type="ECO:0000256" key="7">
    <source>
        <dbReference type="ARBA" id="ARBA00023326"/>
    </source>
</evidence>
<keyword evidence="7" id="KW-0624">Polysaccharide degradation</keyword>
<dbReference type="EMBL" id="RPFW01000001">
    <property type="protein sequence ID" value="TVZ06886.1"/>
    <property type="molecule type" value="Genomic_DNA"/>
</dbReference>
<evidence type="ECO:0000256" key="3">
    <source>
        <dbReference type="ARBA" id="ARBA00022651"/>
    </source>
</evidence>
<dbReference type="Gene3D" id="3.40.50.1820">
    <property type="entry name" value="alpha/beta hydrolase"/>
    <property type="match status" value="1"/>
</dbReference>
<organism evidence="8 9">
    <name type="scientific">Trebonia kvetii</name>
    <dbReference type="NCBI Taxonomy" id="2480626"/>
    <lineage>
        <taxon>Bacteria</taxon>
        <taxon>Bacillati</taxon>
        <taxon>Actinomycetota</taxon>
        <taxon>Actinomycetes</taxon>
        <taxon>Streptosporangiales</taxon>
        <taxon>Treboniaceae</taxon>
        <taxon>Trebonia</taxon>
    </lineage>
</organism>
<keyword evidence="3" id="KW-0858">Xylan degradation</keyword>
<protein>
    <submittedName>
        <fullName evidence="8">Polyhydroxybutyrate depolymerase</fullName>
    </submittedName>
</protein>
<evidence type="ECO:0000256" key="2">
    <source>
        <dbReference type="ARBA" id="ARBA00022525"/>
    </source>
</evidence>
<dbReference type="InterPro" id="IPR029058">
    <property type="entry name" value="AB_hydrolase_fold"/>
</dbReference>
<dbReference type="InterPro" id="IPR043595">
    <property type="entry name" value="FaeB/C/D"/>
</dbReference>
<keyword evidence="4" id="KW-0732">Signal</keyword>
<dbReference type="GO" id="GO:0030600">
    <property type="term" value="F:feruloyl esterase activity"/>
    <property type="evidence" value="ECO:0007669"/>
    <property type="project" value="InterPro"/>
</dbReference>
<dbReference type="SUPFAM" id="SSF53474">
    <property type="entry name" value="alpha/beta-Hydrolases"/>
    <property type="match status" value="1"/>
</dbReference>
<keyword evidence="9" id="KW-1185">Reference proteome</keyword>
<keyword evidence="2" id="KW-0964">Secreted</keyword>
<comment type="subcellular location">
    <subcellularLocation>
        <location evidence="1">Secreted</location>
    </subcellularLocation>
</comment>
<evidence type="ECO:0000256" key="5">
    <source>
        <dbReference type="ARBA" id="ARBA00022801"/>
    </source>
</evidence>
<dbReference type="GO" id="GO:0045493">
    <property type="term" value="P:xylan catabolic process"/>
    <property type="evidence" value="ECO:0007669"/>
    <property type="project" value="UniProtKB-KW"/>
</dbReference>
<evidence type="ECO:0000313" key="9">
    <source>
        <dbReference type="Proteomes" id="UP000460272"/>
    </source>
</evidence>